<dbReference type="SUPFAM" id="SSF55729">
    <property type="entry name" value="Acyl-CoA N-acyltransferases (Nat)"/>
    <property type="match status" value="1"/>
</dbReference>
<keyword evidence="2" id="KW-0808">Transferase</keyword>
<dbReference type="PANTHER" id="PTHR36174">
    <property type="entry name" value="LIPID II:GLYCINE GLYCYLTRANSFERASE"/>
    <property type="match status" value="1"/>
</dbReference>
<dbReference type="EMBL" id="FAOO01000006">
    <property type="protein sequence ID" value="CUU04923.1"/>
    <property type="molecule type" value="Genomic_DNA"/>
</dbReference>
<dbReference type="Pfam" id="PF13480">
    <property type="entry name" value="Acetyltransf_6"/>
    <property type="match status" value="1"/>
</dbReference>
<dbReference type="PANTHER" id="PTHR36174:SF1">
    <property type="entry name" value="LIPID II:GLYCINE GLYCYLTRANSFERASE"/>
    <property type="match status" value="1"/>
</dbReference>
<evidence type="ECO:0000313" key="3">
    <source>
        <dbReference type="Proteomes" id="UP000320623"/>
    </source>
</evidence>
<protein>
    <submittedName>
        <fullName evidence="2">Acetyltransferase (GNAT) domain-containing protein</fullName>
    </submittedName>
</protein>
<name>A0A0S4N2B8_9BACT</name>
<dbReference type="InterPro" id="IPR050644">
    <property type="entry name" value="PG_Glycine_Bridge_Synth"/>
</dbReference>
<dbReference type="Proteomes" id="UP000320623">
    <property type="component" value="Unassembled WGS sequence"/>
</dbReference>
<evidence type="ECO:0000313" key="2">
    <source>
        <dbReference type="EMBL" id="CUU04923.1"/>
    </source>
</evidence>
<dbReference type="OrthoDB" id="9811560at2"/>
<accession>A0A0S4N2B8</accession>
<feature type="domain" description="BioF2-like acetyltransferase" evidence="1">
    <location>
        <begin position="161"/>
        <end position="288"/>
    </location>
</feature>
<dbReference type="InterPro" id="IPR038740">
    <property type="entry name" value="BioF2-like_GNAT_dom"/>
</dbReference>
<evidence type="ECO:0000259" key="1">
    <source>
        <dbReference type="Pfam" id="PF13480"/>
    </source>
</evidence>
<dbReference type="InterPro" id="IPR016181">
    <property type="entry name" value="Acyl_CoA_acyltransferase"/>
</dbReference>
<organism evidence="2 3">
    <name type="scientific">Candidatus Thermokryptus mobilis</name>
    <dbReference type="NCBI Taxonomy" id="1643428"/>
    <lineage>
        <taxon>Bacteria</taxon>
        <taxon>Pseudomonadati</taxon>
        <taxon>Candidatus Kryptoniota</taxon>
        <taxon>Candidatus Thermokryptus</taxon>
    </lineage>
</organism>
<dbReference type="STRING" id="1643428.GCA_001442855_01100"/>
<sequence length="321" mass="37518">MASLRIEISDNLNEWSNFILSSPQSNPFLSINWLKPYAEIFNLNFEVTFVRKGYETIAGIILPVKKKFLLHVLTPLPFTYYNGITFKNFQSEKRQKEILEKNESILMLHKHIIKKIDFFVFKLHHTIYDIRQFKWLGYKVKPRYTFVLNLNPIDLVWERMSNSLKRKIKEAQEVGFRVLKSKSADVLAEQQILSYERTGGKFFLGFDKLKNLLNELVNSGILEVYYLIDSRGEILASRGISIWGEKGYDIVAGMRERESDVASHFLVWKILEDLSTRGITEFDFCGADIEKVAFFKMQFGGELKLSFEVSFAKGILKFFQR</sequence>
<gene>
    <name evidence="2" type="ORF">JGI1_01125</name>
</gene>
<reference evidence="3" key="1">
    <citation type="submission" date="2015-11" db="EMBL/GenBank/DDBJ databases">
        <authorList>
            <person name="Varghese N."/>
        </authorList>
    </citation>
    <scope>NUCLEOTIDE SEQUENCE [LARGE SCALE GENOMIC DNA]</scope>
</reference>
<keyword evidence="3" id="KW-1185">Reference proteome</keyword>
<proteinExistence type="predicted"/>
<dbReference type="AlphaFoldDB" id="A0A0S4N2B8"/>
<dbReference type="GO" id="GO:0016740">
    <property type="term" value="F:transferase activity"/>
    <property type="evidence" value="ECO:0007669"/>
    <property type="project" value="UniProtKB-KW"/>
</dbReference>
<dbReference type="Gene3D" id="3.40.630.30">
    <property type="match status" value="1"/>
</dbReference>